<feature type="domain" description="C2H2-type" evidence="13">
    <location>
        <begin position="380"/>
        <end position="407"/>
    </location>
</feature>
<proteinExistence type="inferred from homology"/>
<evidence type="ECO:0000256" key="11">
    <source>
        <dbReference type="PROSITE-ProRule" id="PRU00042"/>
    </source>
</evidence>
<evidence type="ECO:0000313" key="15">
    <source>
        <dbReference type="Ensembl" id="ENSOMYP00000086238.1"/>
    </source>
</evidence>
<evidence type="ECO:0000256" key="1">
    <source>
        <dbReference type="ARBA" id="ARBA00004123"/>
    </source>
</evidence>
<feature type="domain" description="C2H2-type" evidence="13">
    <location>
        <begin position="352"/>
        <end position="379"/>
    </location>
</feature>
<evidence type="ECO:0000256" key="9">
    <source>
        <dbReference type="ARBA" id="ARBA00023163"/>
    </source>
</evidence>
<evidence type="ECO:0000259" key="13">
    <source>
        <dbReference type="PROSITE" id="PS50157"/>
    </source>
</evidence>
<dbReference type="GO" id="GO:0005634">
    <property type="term" value="C:nucleus"/>
    <property type="evidence" value="ECO:0007669"/>
    <property type="project" value="UniProtKB-SubCell"/>
</dbReference>
<comment type="subcellular location">
    <subcellularLocation>
        <location evidence="1">Nucleus</location>
    </subcellularLocation>
</comment>
<keyword evidence="3" id="KW-0479">Metal-binding</keyword>
<evidence type="ECO:0000256" key="6">
    <source>
        <dbReference type="ARBA" id="ARBA00022833"/>
    </source>
</evidence>
<dbReference type="SUPFAM" id="SSF57667">
    <property type="entry name" value="beta-beta-alpha zinc fingers"/>
    <property type="match status" value="4"/>
</dbReference>
<dbReference type="GeneTree" id="ENSGT00940000161979"/>
<dbReference type="RefSeq" id="XP_021424436.1">
    <property type="nucleotide sequence ID" value="XM_021568761.2"/>
</dbReference>
<dbReference type="GO" id="GO:0010468">
    <property type="term" value="P:regulation of gene expression"/>
    <property type="evidence" value="ECO:0007669"/>
    <property type="project" value="TreeGrafter"/>
</dbReference>
<dbReference type="PaxDb" id="8022-A0A060XEB3"/>
<reference evidence="14" key="2">
    <citation type="submission" date="2014-03" db="EMBL/GenBank/DDBJ databases">
        <authorList>
            <person name="Genoscope - CEA"/>
        </authorList>
    </citation>
    <scope>NUCLEOTIDE SEQUENCE</scope>
</reference>
<organism evidence="14 16">
    <name type="scientific">Oncorhynchus mykiss</name>
    <name type="common">Rainbow trout</name>
    <name type="synonym">Salmo gairdneri</name>
    <dbReference type="NCBI Taxonomy" id="8022"/>
    <lineage>
        <taxon>Eukaryota</taxon>
        <taxon>Metazoa</taxon>
        <taxon>Chordata</taxon>
        <taxon>Craniata</taxon>
        <taxon>Vertebrata</taxon>
        <taxon>Euteleostomi</taxon>
        <taxon>Actinopterygii</taxon>
        <taxon>Neopterygii</taxon>
        <taxon>Teleostei</taxon>
        <taxon>Protacanthopterygii</taxon>
        <taxon>Salmoniformes</taxon>
        <taxon>Salmonidae</taxon>
        <taxon>Salmoninae</taxon>
        <taxon>Oncorhynchus</taxon>
    </lineage>
</organism>
<dbReference type="AlphaFoldDB" id="A0A060XEB3"/>
<dbReference type="GeneID" id="110494065"/>
<dbReference type="Gene3D" id="3.30.160.60">
    <property type="entry name" value="Classic Zinc Finger"/>
    <property type="match status" value="7"/>
</dbReference>
<keyword evidence="5 11" id="KW-0863">Zinc-finger</keyword>
<feature type="domain" description="C2H2-type" evidence="13">
    <location>
        <begin position="324"/>
        <end position="351"/>
    </location>
</feature>
<keyword evidence="6" id="KW-0862">Zinc</keyword>
<dbReference type="PANTHER" id="PTHR16515">
    <property type="entry name" value="PR DOMAIN ZINC FINGER PROTEIN"/>
    <property type="match status" value="1"/>
</dbReference>
<evidence type="ECO:0000256" key="7">
    <source>
        <dbReference type="ARBA" id="ARBA00023015"/>
    </source>
</evidence>
<feature type="domain" description="C2H2-type" evidence="13">
    <location>
        <begin position="295"/>
        <end position="323"/>
    </location>
</feature>
<dbReference type="Pfam" id="PF00096">
    <property type="entry name" value="zf-C2H2"/>
    <property type="match status" value="6"/>
</dbReference>
<evidence type="ECO:0000313" key="14">
    <source>
        <dbReference type="EMBL" id="CDQ75649.1"/>
    </source>
</evidence>
<dbReference type="PROSITE" id="PS50157">
    <property type="entry name" value="ZINC_FINGER_C2H2_2"/>
    <property type="match status" value="8"/>
</dbReference>
<evidence type="ECO:0000256" key="5">
    <source>
        <dbReference type="ARBA" id="ARBA00022771"/>
    </source>
</evidence>
<feature type="domain" description="C2H2-type" evidence="13">
    <location>
        <begin position="436"/>
        <end position="464"/>
    </location>
</feature>
<keyword evidence="17" id="KW-1185">Reference proteome</keyword>
<dbReference type="OrthoDB" id="6077919at2759"/>
<keyword evidence="9" id="KW-0804">Transcription</keyword>
<evidence type="ECO:0000256" key="2">
    <source>
        <dbReference type="ARBA" id="ARBA00006991"/>
    </source>
</evidence>
<feature type="compositionally biased region" description="Polar residues" evidence="12">
    <location>
        <begin position="169"/>
        <end position="191"/>
    </location>
</feature>
<keyword evidence="10" id="KW-0539">Nucleus</keyword>
<sequence length="464" mass="52553">MSRLQLLHLFVSERLRAAAAEIFGAVEKTITDYQEEISRSKEDNDRLRSLFDIAFQPQLPKADPLHLTLSKELLPEHQHHEQEWSPSLDQGDPEPTQVKEEPGEFGTSQREELITKDSILRDCNQKPPEPHLYHIQIVENRERDSLSINTTGEIKTEPGEECYGGSHWEPTSDSQSLSAVNPDSSAAQTENSESDDGVDSGGLPSGLQPLQSNNTQTTSQDNKMFPCRTKSRRQRLATPCFCKVCEKSFDFINHLINHVRMHAKDKDHVCGVCGNGFESTDSMLDHLLTHIGAKPFCQMCGKCFTNKANLKVHIVRAHAGERPFECPVCGKRFQTSFILKTHQVIHTGEKPFQCQDCGKHFSRKGSLQMHLRTHTKEKPHRCHVCGKGFPVKRSLTTHMTSHTGLKPHRCEECGKAFAVSEALTVHMKTHLEEKPHPCHECSKRFNRMGSLRRHMSLIHKPEKS</sequence>
<reference evidence="15 17" key="3">
    <citation type="submission" date="2020-07" db="EMBL/GenBank/DDBJ databases">
        <title>A long reads based de novo assembly of the rainbow trout Arlee double haploid line genome.</title>
        <authorList>
            <person name="Gao G."/>
            <person name="Palti Y."/>
        </authorList>
    </citation>
    <scope>NUCLEOTIDE SEQUENCE [LARGE SCALE GENOMIC DNA]</scope>
</reference>
<feature type="region of interest" description="Disordered" evidence="12">
    <location>
        <begin position="76"/>
        <end position="113"/>
    </location>
</feature>
<protein>
    <recommendedName>
        <fullName evidence="13">C2H2-type domain-containing protein</fullName>
    </recommendedName>
</protein>
<dbReference type="InterPro" id="IPR013087">
    <property type="entry name" value="Znf_C2H2_type"/>
</dbReference>
<evidence type="ECO:0000313" key="17">
    <source>
        <dbReference type="Proteomes" id="UP000694395"/>
    </source>
</evidence>
<keyword evidence="8" id="KW-0238">DNA-binding</keyword>
<dbReference type="FunFam" id="3.30.160.60:FF:000761">
    <property type="entry name" value="Zinc finger protein 449"/>
    <property type="match status" value="1"/>
</dbReference>
<comment type="similarity">
    <text evidence="2">Belongs to the krueppel C2H2-type zinc-finger protein family.</text>
</comment>
<dbReference type="STRING" id="8022.A0A060XEB3"/>
<dbReference type="EMBL" id="FR905069">
    <property type="protein sequence ID" value="CDQ75649.1"/>
    <property type="molecule type" value="Genomic_DNA"/>
</dbReference>
<dbReference type="KEGG" id="omy:110494065"/>
<reference evidence="14" key="1">
    <citation type="journal article" date="2014" name="Nat. Commun.">
        <title>The rainbow trout genome provides novel insights into evolution after whole-genome duplication in vertebrates.</title>
        <authorList>
            <person name="Berthelot C."/>
            <person name="Brunet F."/>
            <person name="Chalopin D."/>
            <person name="Juanchich A."/>
            <person name="Bernard M."/>
            <person name="Noel B."/>
            <person name="Bento P."/>
            <person name="Da Silva C."/>
            <person name="Labadie K."/>
            <person name="Alberti A."/>
            <person name="Aury J.M."/>
            <person name="Louis A."/>
            <person name="Dehais P."/>
            <person name="Bardou P."/>
            <person name="Montfort J."/>
            <person name="Klopp C."/>
            <person name="Cabau C."/>
            <person name="Gaspin C."/>
            <person name="Thorgaard G.H."/>
            <person name="Boussaha M."/>
            <person name="Quillet E."/>
            <person name="Guyomard R."/>
            <person name="Galiana D."/>
            <person name="Bobe J."/>
            <person name="Volff J.N."/>
            <person name="Genet C."/>
            <person name="Wincker P."/>
            <person name="Jaillon O."/>
            <person name="Roest Crollius H."/>
            <person name="Guiguen Y."/>
        </authorList>
    </citation>
    <scope>NUCLEOTIDE SEQUENCE [LARGE SCALE GENOMIC DNA]</scope>
</reference>
<feature type="domain" description="C2H2-type" evidence="13">
    <location>
        <begin position="408"/>
        <end position="435"/>
    </location>
</feature>
<evidence type="ECO:0000256" key="3">
    <source>
        <dbReference type="ARBA" id="ARBA00022723"/>
    </source>
</evidence>
<keyword evidence="4" id="KW-0677">Repeat</keyword>
<keyword evidence="7" id="KW-0805">Transcription regulation</keyword>
<evidence type="ECO:0000256" key="12">
    <source>
        <dbReference type="SAM" id="MobiDB-lite"/>
    </source>
</evidence>
<dbReference type="InterPro" id="IPR050331">
    <property type="entry name" value="Zinc_finger"/>
</dbReference>
<dbReference type="Ensembl" id="ENSOMYT00000093979.2">
    <property type="protein sequence ID" value="ENSOMYP00000086238.1"/>
    <property type="gene ID" value="ENSOMYG00000039946.2"/>
</dbReference>
<dbReference type="SMART" id="SM00355">
    <property type="entry name" value="ZnF_C2H2"/>
    <property type="match status" value="8"/>
</dbReference>
<evidence type="ECO:0000313" key="16">
    <source>
        <dbReference type="Proteomes" id="UP000193380"/>
    </source>
</evidence>
<dbReference type="PANTHER" id="PTHR16515:SF49">
    <property type="entry name" value="GASTRULA ZINC FINGER PROTEIN XLCGF49.1-LIKE-RELATED"/>
    <property type="match status" value="1"/>
</dbReference>
<dbReference type="FunFam" id="3.30.160.60:FF:000634">
    <property type="entry name" value="Zinc finger X-chromosomal protein"/>
    <property type="match status" value="1"/>
</dbReference>
<dbReference type="Proteomes" id="UP000193380">
    <property type="component" value="Unassembled WGS sequence"/>
</dbReference>
<evidence type="ECO:0000256" key="4">
    <source>
        <dbReference type="ARBA" id="ARBA00022737"/>
    </source>
</evidence>
<dbReference type="GO" id="GO:0003677">
    <property type="term" value="F:DNA binding"/>
    <property type="evidence" value="ECO:0007669"/>
    <property type="project" value="UniProtKB-KW"/>
</dbReference>
<evidence type="ECO:0000256" key="10">
    <source>
        <dbReference type="ARBA" id="ARBA00023242"/>
    </source>
</evidence>
<dbReference type="FunFam" id="3.30.160.60:FF:000870">
    <property type="entry name" value="zinc finger protein 197 isoform X1"/>
    <property type="match status" value="1"/>
</dbReference>
<dbReference type="FunFam" id="3.30.160.60:FF:001136">
    <property type="entry name" value="Zinc finger protein 408"/>
    <property type="match status" value="1"/>
</dbReference>
<dbReference type="InterPro" id="IPR036236">
    <property type="entry name" value="Znf_C2H2_sf"/>
</dbReference>
<dbReference type="Proteomes" id="UP000694395">
    <property type="component" value="Chromosome 17"/>
</dbReference>
<accession>A0A060XEB3</accession>
<dbReference type="FunFam" id="3.30.160.60:FF:001235">
    <property type="entry name" value="Si:ch211-119o8.6"/>
    <property type="match status" value="1"/>
</dbReference>
<name>A0A060XEB3_ONCMY</name>
<reference evidence="15" key="4">
    <citation type="submission" date="2025-05" db="UniProtKB">
        <authorList>
            <consortium name="Ensembl"/>
        </authorList>
    </citation>
    <scope>IDENTIFICATION</scope>
</reference>
<feature type="compositionally biased region" description="Polar residues" evidence="12">
    <location>
        <begin position="208"/>
        <end position="222"/>
    </location>
</feature>
<dbReference type="GO" id="GO:0008270">
    <property type="term" value="F:zinc ion binding"/>
    <property type="evidence" value="ECO:0007669"/>
    <property type="project" value="UniProtKB-KW"/>
</dbReference>
<dbReference type="PROSITE" id="PS00028">
    <property type="entry name" value="ZINC_FINGER_C2H2_1"/>
    <property type="match status" value="8"/>
</dbReference>
<feature type="domain" description="C2H2-type" evidence="13">
    <location>
        <begin position="240"/>
        <end position="267"/>
    </location>
</feature>
<evidence type="ECO:0000256" key="8">
    <source>
        <dbReference type="ARBA" id="ARBA00023125"/>
    </source>
</evidence>
<feature type="region of interest" description="Disordered" evidence="12">
    <location>
        <begin position="144"/>
        <end position="227"/>
    </location>
</feature>
<feature type="domain" description="C2H2-type" evidence="13">
    <location>
        <begin position="268"/>
        <end position="295"/>
    </location>
</feature>
<gene>
    <name evidence="15" type="primary">LOC110494065</name>
    <name evidence="14" type="ORF">GSONMT00001676001</name>
</gene>